<feature type="domain" description="Histidine kinase/HSP90-like ATPase" evidence="5">
    <location>
        <begin position="888"/>
        <end position="983"/>
    </location>
</feature>
<feature type="chain" id="PRO_5016362632" evidence="4">
    <location>
        <begin position="23"/>
        <end position="1003"/>
    </location>
</feature>
<dbReference type="SMART" id="SM00387">
    <property type="entry name" value="HATPase_c"/>
    <property type="match status" value="1"/>
</dbReference>
<dbReference type="Pfam" id="PF07495">
    <property type="entry name" value="Y_Y_Y"/>
    <property type="match status" value="1"/>
</dbReference>
<dbReference type="InterPro" id="IPR013783">
    <property type="entry name" value="Ig-like_fold"/>
</dbReference>
<dbReference type="CDD" id="cd16917">
    <property type="entry name" value="HATPase_UhpB-NarQ-NarX-like"/>
    <property type="match status" value="1"/>
</dbReference>
<keyword evidence="1" id="KW-0808">Transferase</keyword>
<dbReference type="RefSeq" id="WP_114205780.1">
    <property type="nucleotide sequence ID" value="NZ_CP030840.1"/>
</dbReference>
<dbReference type="OrthoDB" id="127270at2"/>
<dbReference type="GO" id="GO:0046983">
    <property type="term" value="F:protein dimerization activity"/>
    <property type="evidence" value="ECO:0007669"/>
    <property type="project" value="InterPro"/>
</dbReference>
<dbReference type="Proteomes" id="UP000253606">
    <property type="component" value="Chromosome"/>
</dbReference>
<dbReference type="InterPro" id="IPR011712">
    <property type="entry name" value="Sig_transdc_His_kin_sub3_dim/P"/>
</dbReference>
<keyword evidence="7" id="KW-1185">Reference proteome</keyword>
<dbReference type="InterPro" id="IPR003594">
    <property type="entry name" value="HATPase_dom"/>
</dbReference>
<dbReference type="InterPro" id="IPR036890">
    <property type="entry name" value="HATPase_C_sf"/>
</dbReference>
<dbReference type="Gene3D" id="1.20.5.1930">
    <property type="match status" value="1"/>
</dbReference>
<evidence type="ECO:0000313" key="7">
    <source>
        <dbReference type="Proteomes" id="UP000253606"/>
    </source>
</evidence>
<dbReference type="Gene3D" id="2.130.10.10">
    <property type="entry name" value="YVTN repeat-like/Quinoprotein amine dehydrogenase"/>
    <property type="match status" value="3"/>
</dbReference>
<dbReference type="Gene3D" id="2.60.40.10">
    <property type="entry name" value="Immunoglobulins"/>
    <property type="match status" value="1"/>
</dbReference>
<dbReference type="InterPro" id="IPR050482">
    <property type="entry name" value="Sensor_HK_TwoCompSys"/>
</dbReference>
<gene>
    <name evidence="6" type="ORF">ACPOL_0712</name>
</gene>
<dbReference type="PANTHER" id="PTHR24421">
    <property type="entry name" value="NITRATE/NITRITE SENSOR PROTEIN NARX-RELATED"/>
    <property type="match status" value="1"/>
</dbReference>
<sequence length="1003" mass="110253">MRGVVQLVALGLLLTASGPCCALEPDSRVSQLGHTAWRIRDGAFSGAVNAVSQTADGYLWIGTDNGLLRYDGVRFLPAGDGMITTLEASPDGSLWVGTSQSIRHMKHGQSERIEGPHSHVNAIRLDNQGTVWFTRSRISPGEGALCEVLGRAMHCFTAVDGIPLPYAEALAVDKNGDIWVADSTHLLHGRPGAFRTYPHPELDSAEASTGIESLTPRPDGSLLVGIARTGPGLGLQSLSDNIWRDAYTSTSSNSLWSVTATLIDRDGTVWVGTADQGIFRIRPDGIDHFGETEGLSGNSVSSLYEDREGDVWVGTKRGLDRFRNLFVRTFSTSEGLAGDYVDSVASSKNGGVWIGNRGSLSFLKNGQVTNYLKKDGLPGQRVTSLMEDHTGRLWVGVDTDLYVFSQGRFTRILDHHKRSSGVVVGIVEDTQQNIFVLVSGRPYRLLRFDSASKSLESVSLHSDPNFMAANPDGGLFLDLGNSRNALILDDQGRIEPWSPHTIIRRNNFAFSRDGSKWASTARGIEYFNQRDSWFLDTTNGLPCAHIHSIILDHNENLWAYASCGLVFVASAELSRFKADPKYSVTSRLFDVLDGALPNIADFSSLVAISTDGDLWFANGAEVQVVDPTHSRTEIPPPPVQIEAIVARHVEHKAVQGIALAPLTEDVDLRYTAPSLSVPERLQFRYRLDGHDKEWQDITKLRDAFYTDLGPGHYMFRVVASNADGVWSTKEATLSFTILPAWYQTKSFILGCIAACSLAIVMAYRLRIRTVRRDAQARYDERLAERTRIARDMHDTLLQTIQGSKMLADTALAQLNEQDEVKPRLQMLSTWLGNAMEEGRAALRSLRAPVIEQQTIESLLQDAVDDCALSGTMETSFELIGEPIAMSVCVREEIYRIGFEAINNGCLHSGGTNLKVQIVYAEDFQLRISDDGNGVDTKTLKEGRSGHFGLAGMRERARFLNAELAFTSSQGIGTEVSLTVPNSVLMENARPSKWSRLQRFVRGG</sequence>
<evidence type="ECO:0000256" key="4">
    <source>
        <dbReference type="SAM" id="SignalP"/>
    </source>
</evidence>
<dbReference type="Pfam" id="PF07494">
    <property type="entry name" value="Reg_prop"/>
    <property type="match status" value="3"/>
</dbReference>
<dbReference type="EMBL" id="CP030840">
    <property type="protein sequence ID" value="AXC10075.1"/>
    <property type="molecule type" value="Genomic_DNA"/>
</dbReference>
<evidence type="ECO:0000256" key="2">
    <source>
        <dbReference type="ARBA" id="ARBA00022777"/>
    </source>
</evidence>
<dbReference type="SUPFAM" id="SSF55874">
    <property type="entry name" value="ATPase domain of HSP90 chaperone/DNA topoisomerase II/histidine kinase"/>
    <property type="match status" value="1"/>
</dbReference>
<feature type="signal peptide" evidence="4">
    <location>
        <begin position="1"/>
        <end position="22"/>
    </location>
</feature>
<keyword evidence="4" id="KW-0732">Signal</keyword>
<dbReference type="InterPro" id="IPR015943">
    <property type="entry name" value="WD40/YVTN_repeat-like_dom_sf"/>
</dbReference>
<dbReference type="KEGG" id="abas:ACPOL_0712"/>
<proteinExistence type="predicted"/>
<protein>
    <submittedName>
        <fullName evidence="6">Membrane associated, signal transduction histidine kinase-like ATPase</fullName>
    </submittedName>
</protein>
<evidence type="ECO:0000259" key="5">
    <source>
        <dbReference type="SMART" id="SM00387"/>
    </source>
</evidence>
<dbReference type="Pfam" id="PF02518">
    <property type="entry name" value="HATPase_c"/>
    <property type="match status" value="1"/>
</dbReference>
<dbReference type="InterPro" id="IPR011110">
    <property type="entry name" value="Reg_prop"/>
</dbReference>
<organism evidence="6 7">
    <name type="scientific">Acidisarcina polymorpha</name>
    <dbReference type="NCBI Taxonomy" id="2211140"/>
    <lineage>
        <taxon>Bacteria</taxon>
        <taxon>Pseudomonadati</taxon>
        <taxon>Acidobacteriota</taxon>
        <taxon>Terriglobia</taxon>
        <taxon>Terriglobales</taxon>
        <taxon>Acidobacteriaceae</taxon>
        <taxon>Acidisarcina</taxon>
    </lineage>
</organism>
<evidence type="ECO:0000256" key="1">
    <source>
        <dbReference type="ARBA" id="ARBA00022679"/>
    </source>
</evidence>
<dbReference type="InterPro" id="IPR011123">
    <property type="entry name" value="Y_Y_Y"/>
</dbReference>
<reference evidence="6 7" key="1">
    <citation type="journal article" date="2018" name="Front. Microbiol.">
        <title>Hydrolytic Capabilities as a Key to Environmental Success: Chitinolytic and Cellulolytic Acidobacteria From Acidic Sub-arctic Soils and Boreal Peatlands.</title>
        <authorList>
            <person name="Belova S.E."/>
            <person name="Ravin N.V."/>
            <person name="Pankratov T.A."/>
            <person name="Rakitin A.L."/>
            <person name="Ivanova A.A."/>
            <person name="Beletsky A.V."/>
            <person name="Mardanov A.V."/>
            <person name="Sinninghe Damste J.S."/>
            <person name="Dedysh S.N."/>
        </authorList>
    </citation>
    <scope>NUCLEOTIDE SEQUENCE [LARGE SCALE GENOMIC DNA]</scope>
    <source>
        <strain evidence="6 7">SBC82</strain>
    </source>
</reference>
<dbReference type="PANTHER" id="PTHR24421:SF62">
    <property type="entry name" value="SENSORY TRANSDUCTION HISTIDINE KINASE"/>
    <property type="match status" value="1"/>
</dbReference>
<dbReference type="Pfam" id="PF07730">
    <property type="entry name" value="HisKA_3"/>
    <property type="match status" value="1"/>
</dbReference>
<keyword evidence="3" id="KW-0902">Two-component regulatory system</keyword>
<dbReference type="SUPFAM" id="SSF63829">
    <property type="entry name" value="Calcium-dependent phosphotriesterase"/>
    <property type="match status" value="3"/>
</dbReference>
<dbReference type="GO" id="GO:0000155">
    <property type="term" value="F:phosphorelay sensor kinase activity"/>
    <property type="evidence" value="ECO:0007669"/>
    <property type="project" value="InterPro"/>
</dbReference>
<accession>A0A2Z5FUP3</accession>
<dbReference type="GO" id="GO:0016020">
    <property type="term" value="C:membrane"/>
    <property type="evidence" value="ECO:0007669"/>
    <property type="project" value="InterPro"/>
</dbReference>
<evidence type="ECO:0000256" key="3">
    <source>
        <dbReference type="ARBA" id="ARBA00023012"/>
    </source>
</evidence>
<evidence type="ECO:0000313" key="6">
    <source>
        <dbReference type="EMBL" id="AXC10075.1"/>
    </source>
</evidence>
<name>A0A2Z5FUP3_9BACT</name>
<dbReference type="AlphaFoldDB" id="A0A2Z5FUP3"/>
<keyword evidence="2 6" id="KW-0418">Kinase</keyword>
<dbReference type="Gene3D" id="3.30.565.10">
    <property type="entry name" value="Histidine kinase-like ATPase, C-terminal domain"/>
    <property type="match status" value="1"/>
</dbReference>